<feature type="compositionally biased region" description="Polar residues" evidence="1">
    <location>
        <begin position="124"/>
        <end position="136"/>
    </location>
</feature>
<feature type="transmembrane region" description="Helical" evidence="2">
    <location>
        <begin position="69"/>
        <end position="86"/>
    </location>
</feature>
<dbReference type="Pfam" id="PF10066">
    <property type="entry name" value="DUF2304"/>
    <property type="match status" value="1"/>
</dbReference>
<name>A0ABT9RTX1_9MICC</name>
<accession>A0ABT9RTX1</accession>
<keyword evidence="2" id="KW-0812">Transmembrane</keyword>
<feature type="transmembrane region" description="Helical" evidence="2">
    <location>
        <begin position="35"/>
        <end position="54"/>
    </location>
</feature>
<dbReference type="EMBL" id="JAUSRE010000007">
    <property type="protein sequence ID" value="MDP9888236.1"/>
    <property type="molecule type" value="Genomic_DNA"/>
</dbReference>
<feature type="region of interest" description="Disordered" evidence="1">
    <location>
        <begin position="110"/>
        <end position="136"/>
    </location>
</feature>
<evidence type="ECO:0008006" key="5">
    <source>
        <dbReference type="Google" id="ProtNLM"/>
    </source>
</evidence>
<feature type="transmembrane region" description="Helical" evidence="2">
    <location>
        <begin position="6"/>
        <end position="23"/>
    </location>
</feature>
<dbReference type="Proteomes" id="UP001226577">
    <property type="component" value="Unassembled WGS sequence"/>
</dbReference>
<proteinExistence type="predicted"/>
<evidence type="ECO:0000256" key="1">
    <source>
        <dbReference type="SAM" id="MobiDB-lite"/>
    </source>
</evidence>
<evidence type="ECO:0000256" key="2">
    <source>
        <dbReference type="SAM" id="Phobius"/>
    </source>
</evidence>
<evidence type="ECO:0000313" key="3">
    <source>
        <dbReference type="EMBL" id="MDP9888236.1"/>
    </source>
</evidence>
<keyword evidence="4" id="KW-1185">Reference proteome</keyword>
<dbReference type="InterPro" id="IPR019277">
    <property type="entry name" value="DUF2304"/>
</dbReference>
<sequence>MIFIVQLVLVIAVIFVSLALMRGGSNTRHLAIRRLLLMVFAFAAAISIFLPDLLTRVAQFLGIGRGTDLVLYALIFCFFVFMSTTYQRFRQSEFALTLLARRMALDEAPRPWLEDDRPRLQAPVKQQPTAASGSER</sequence>
<organism evidence="3 4">
    <name type="scientific">Pseudarthrobacter enclensis</name>
    <dbReference type="NCBI Taxonomy" id="993070"/>
    <lineage>
        <taxon>Bacteria</taxon>
        <taxon>Bacillati</taxon>
        <taxon>Actinomycetota</taxon>
        <taxon>Actinomycetes</taxon>
        <taxon>Micrococcales</taxon>
        <taxon>Micrococcaceae</taxon>
        <taxon>Pseudarthrobacter</taxon>
    </lineage>
</organism>
<evidence type="ECO:0000313" key="4">
    <source>
        <dbReference type="Proteomes" id="UP001226577"/>
    </source>
</evidence>
<feature type="compositionally biased region" description="Basic and acidic residues" evidence="1">
    <location>
        <begin position="110"/>
        <end position="119"/>
    </location>
</feature>
<protein>
    <recommendedName>
        <fullName evidence="5">DUF2304 domain-containing protein</fullName>
    </recommendedName>
</protein>
<keyword evidence="2" id="KW-1133">Transmembrane helix</keyword>
<dbReference type="RefSeq" id="WP_141942223.1">
    <property type="nucleotide sequence ID" value="NZ_JAUSRE010000007.1"/>
</dbReference>
<reference evidence="3 4" key="1">
    <citation type="submission" date="2023-07" db="EMBL/GenBank/DDBJ databases">
        <title>Sorghum-associated microbial communities from plants grown in Nebraska, USA.</title>
        <authorList>
            <person name="Schachtman D."/>
        </authorList>
    </citation>
    <scope>NUCLEOTIDE SEQUENCE [LARGE SCALE GENOMIC DNA]</scope>
    <source>
        <strain evidence="3 4">CC222</strain>
    </source>
</reference>
<comment type="caution">
    <text evidence="3">The sequence shown here is derived from an EMBL/GenBank/DDBJ whole genome shotgun (WGS) entry which is preliminary data.</text>
</comment>
<gene>
    <name evidence="3" type="ORF">J2X98_001823</name>
</gene>
<keyword evidence="2" id="KW-0472">Membrane</keyword>